<name>A0ABW1CBA3_9ACTN</name>
<evidence type="ECO:0000313" key="1">
    <source>
        <dbReference type="EMBL" id="MFC5822692.1"/>
    </source>
</evidence>
<comment type="caution">
    <text evidence="1">The sequence shown here is derived from an EMBL/GenBank/DDBJ whole genome shotgun (WGS) entry which is preliminary data.</text>
</comment>
<sequence length="131" mass="15054">MSGEEAVVAAIRMLTFRAWREHHHYLGLEELLTSLEPLIETYEWRLTIDWLIPAIEMPENIWLSTDQVLQLFGSHPQLVDGEAEGRRVGSSATDVRLRALDSSLWDVQTARPDVAVRISELYPDAVELKEW</sequence>
<protein>
    <submittedName>
        <fullName evidence="1">Uncharacterized protein</fullName>
    </submittedName>
</protein>
<dbReference type="EMBL" id="JBHSPA010000005">
    <property type="protein sequence ID" value="MFC5822692.1"/>
    <property type="molecule type" value="Genomic_DNA"/>
</dbReference>
<dbReference type="Proteomes" id="UP001596058">
    <property type="component" value="Unassembled WGS sequence"/>
</dbReference>
<proteinExistence type="predicted"/>
<organism evidence="1 2">
    <name type="scientific">Nonomuraea insulae</name>
    <dbReference type="NCBI Taxonomy" id="1616787"/>
    <lineage>
        <taxon>Bacteria</taxon>
        <taxon>Bacillati</taxon>
        <taxon>Actinomycetota</taxon>
        <taxon>Actinomycetes</taxon>
        <taxon>Streptosporangiales</taxon>
        <taxon>Streptosporangiaceae</taxon>
        <taxon>Nonomuraea</taxon>
    </lineage>
</organism>
<dbReference type="RefSeq" id="WP_379512241.1">
    <property type="nucleotide sequence ID" value="NZ_JBHSPA010000005.1"/>
</dbReference>
<accession>A0ABW1CBA3</accession>
<gene>
    <name evidence="1" type="ORF">ACFPZ3_02380</name>
</gene>
<keyword evidence="2" id="KW-1185">Reference proteome</keyword>
<reference evidence="2" key="1">
    <citation type="journal article" date="2019" name="Int. J. Syst. Evol. Microbiol.">
        <title>The Global Catalogue of Microorganisms (GCM) 10K type strain sequencing project: providing services to taxonomists for standard genome sequencing and annotation.</title>
        <authorList>
            <consortium name="The Broad Institute Genomics Platform"/>
            <consortium name="The Broad Institute Genome Sequencing Center for Infectious Disease"/>
            <person name="Wu L."/>
            <person name="Ma J."/>
        </authorList>
    </citation>
    <scope>NUCLEOTIDE SEQUENCE [LARGE SCALE GENOMIC DNA]</scope>
    <source>
        <strain evidence="2">CCUG 53903</strain>
    </source>
</reference>
<evidence type="ECO:0000313" key="2">
    <source>
        <dbReference type="Proteomes" id="UP001596058"/>
    </source>
</evidence>